<feature type="transmembrane region" description="Helical" evidence="1">
    <location>
        <begin position="109"/>
        <end position="135"/>
    </location>
</feature>
<keyword evidence="1" id="KW-0812">Transmembrane</keyword>
<protein>
    <submittedName>
        <fullName evidence="3 4">Transporter</fullName>
    </submittedName>
</protein>
<feature type="transmembrane region" description="Helical" evidence="1">
    <location>
        <begin position="320"/>
        <end position="344"/>
    </location>
</feature>
<dbReference type="RefSeq" id="WP_005813871.1">
    <property type="nucleotide sequence ID" value="NZ_CABKQQ010000051.1"/>
</dbReference>
<dbReference type="PANTHER" id="PTHR35342:SF5">
    <property type="entry name" value="TRICARBOXYLIC TRANSPORT PROTEIN"/>
    <property type="match status" value="1"/>
</dbReference>
<keyword evidence="1" id="KW-0472">Membrane</keyword>
<dbReference type="PATRIC" id="fig|49338.4.peg.4022"/>
<feature type="transmembrane region" description="Helical" evidence="1">
    <location>
        <begin position="385"/>
        <end position="405"/>
    </location>
</feature>
<dbReference type="OrthoDB" id="9781349at2"/>
<accession>A0A098B466</accession>
<gene>
    <name evidence="4" type="ORF">AT727_23300</name>
    <name evidence="3" type="ORF">DPCES_3748</name>
</gene>
<feature type="domain" description="DUF112" evidence="2">
    <location>
        <begin position="20"/>
        <end position="440"/>
    </location>
</feature>
<keyword evidence="1" id="KW-1133">Transmembrane helix</keyword>
<proteinExistence type="predicted"/>
<feature type="transmembrane region" description="Helical" evidence="1">
    <location>
        <begin position="356"/>
        <end position="378"/>
    </location>
</feature>
<dbReference type="AlphaFoldDB" id="A0A098B466"/>
<reference evidence="4 5" key="2">
    <citation type="submission" date="2015-12" db="EMBL/GenBank/DDBJ databases">
        <title>Draft Genome Sequence of Desulfitobacterium hafniense Strain DH, a Sulfate-reducing Bacterium Isolated from Paddy Soils.</title>
        <authorList>
            <person name="Bao P."/>
            <person name="Zhang X."/>
            <person name="Li G."/>
        </authorList>
    </citation>
    <scope>NUCLEOTIDE SEQUENCE [LARGE SCALE GENOMIC DNA]</scope>
    <source>
        <strain evidence="4 5">DH</strain>
    </source>
</reference>
<feature type="transmembrane region" description="Helical" evidence="1">
    <location>
        <begin position="20"/>
        <end position="39"/>
    </location>
</feature>
<sequence>METLQNLAMGLSVATDPMNLLYCVIGVMFGIVIGALPGLGPSAGIAILLPLTFGTDPVAGIIMLAGIYYGAMYGGSITSILINTPGDASAVMTTLDGHPLAKQGRAGQALGMAAFASIIGGTVCVVLFMFLAPALAEFAITFGPPEYFALMVLGLTTIGGMTGKFPAKGYMSALVGLFIATIGLDLVQGIPRFTFGAYELYEGIDFIPVAMGLFGIAELLVISEGGEKIKVSKKDLTWRKQLPNKEDWKYAGPHIARGTGIGFFIGMLPGAGATIASFISYGIARKISKRGDKFGTGVIEGVAAPESANNAASMGAMVPLLTLGVPGSGSTAVMMGALMMFGLTPGPLLFENNPDFVWGLIGSMYIGNFLLLIAAMLCVPLFVKVLNVSSPILNAVVMAFILIGAYSLNNSMFDVGLTILFGILGFFMKKLEFPATPMVLALVLGALLETSLRQSLIISNGNPAVFFTRPISGTILVISILAIIWPFIRKGIQVIKNSGKAAA</sequence>
<evidence type="ECO:0000313" key="3">
    <source>
        <dbReference type="EMBL" id="CDX03634.1"/>
    </source>
</evidence>
<dbReference type="EMBL" id="LK996017">
    <property type="protein sequence ID" value="CDX03634.1"/>
    <property type="molecule type" value="Genomic_DNA"/>
</dbReference>
<feature type="transmembrane region" description="Helical" evidence="1">
    <location>
        <begin position="170"/>
        <end position="190"/>
    </location>
</feature>
<organism evidence="3">
    <name type="scientific">Desulfitobacterium hafniense</name>
    <name type="common">Desulfitobacterium frappieri</name>
    <dbReference type="NCBI Taxonomy" id="49338"/>
    <lineage>
        <taxon>Bacteria</taxon>
        <taxon>Bacillati</taxon>
        <taxon>Bacillota</taxon>
        <taxon>Clostridia</taxon>
        <taxon>Eubacteriales</taxon>
        <taxon>Desulfitobacteriaceae</taxon>
        <taxon>Desulfitobacterium</taxon>
    </lineage>
</organism>
<feature type="transmembrane region" description="Helical" evidence="1">
    <location>
        <begin position="470"/>
        <end position="488"/>
    </location>
</feature>
<dbReference type="EMBL" id="LOCK01000031">
    <property type="protein sequence ID" value="KTE90853.1"/>
    <property type="molecule type" value="Genomic_DNA"/>
</dbReference>
<feature type="transmembrane region" description="Helical" evidence="1">
    <location>
        <begin position="147"/>
        <end position="163"/>
    </location>
</feature>
<dbReference type="InterPro" id="IPR002823">
    <property type="entry name" value="DUF112_TM"/>
</dbReference>
<feature type="transmembrane region" description="Helical" evidence="1">
    <location>
        <begin position="439"/>
        <end position="458"/>
    </location>
</feature>
<evidence type="ECO:0000313" key="5">
    <source>
        <dbReference type="Proteomes" id="UP000054623"/>
    </source>
</evidence>
<reference evidence="3" key="1">
    <citation type="submission" date="2014-07" db="EMBL/GenBank/DDBJ databases">
        <authorList>
            <person name="Hornung V.Bastian."/>
        </authorList>
    </citation>
    <scope>NUCLEOTIDE SEQUENCE</scope>
    <source>
        <strain evidence="3">PCE-S</strain>
    </source>
</reference>
<feature type="transmembrane region" description="Helical" evidence="1">
    <location>
        <begin position="261"/>
        <end position="284"/>
    </location>
</feature>
<evidence type="ECO:0000256" key="1">
    <source>
        <dbReference type="SAM" id="Phobius"/>
    </source>
</evidence>
<dbReference type="PANTHER" id="PTHR35342">
    <property type="entry name" value="TRICARBOXYLIC TRANSPORT PROTEIN"/>
    <property type="match status" value="1"/>
</dbReference>
<name>A0A098B466_DESHA</name>
<dbReference type="Proteomes" id="UP000054623">
    <property type="component" value="Unassembled WGS sequence"/>
</dbReference>
<evidence type="ECO:0000259" key="2">
    <source>
        <dbReference type="Pfam" id="PF01970"/>
    </source>
</evidence>
<dbReference type="OMA" id="AMEGNLM"/>
<evidence type="ECO:0000313" key="4">
    <source>
        <dbReference type="EMBL" id="KTE90853.1"/>
    </source>
</evidence>
<feature type="transmembrane region" description="Helical" evidence="1">
    <location>
        <begin position="411"/>
        <end position="427"/>
    </location>
</feature>
<dbReference type="Pfam" id="PF01970">
    <property type="entry name" value="TctA"/>
    <property type="match status" value="1"/>
</dbReference>